<dbReference type="InterPro" id="IPR010383">
    <property type="entry name" value="Glyco_hydrolase_94_b-supersand"/>
</dbReference>
<dbReference type="InterPro" id="IPR033432">
    <property type="entry name" value="GH94_catalytic"/>
</dbReference>
<dbReference type="Gene3D" id="1.50.10.140">
    <property type="match status" value="1"/>
</dbReference>
<evidence type="ECO:0000259" key="4">
    <source>
        <dbReference type="Pfam" id="PF06165"/>
    </source>
</evidence>
<dbReference type="GO" id="GO:0005975">
    <property type="term" value="P:carbohydrate metabolic process"/>
    <property type="evidence" value="ECO:0007669"/>
    <property type="project" value="InterPro"/>
</dbReference>
<organism evidence="7 8">
    <name type="scientific">Candidatus Merdicola faecigallinarum</name>
    <dbReference type="NCBI Taxonomy" id="2840862"/>
    <lineage>
        <taxon>Bacteria</taxon>
        <taxon>Bacillati</taxon>
        <taxon>Bacillota</taxon>
        <taxon>Clostridia</taxon>
        <taxon>Candidatus Merdicola</taxon>
    </lineage>
</organism>
<feature type="domain" description="Glycoamylase-like" evidence="5">
    <location>
        <begin position="1181"/>
        <end position="1394"/>
    </location>
</feature>
<feature type="transmembrane region" description="Helical" evidence="3">
    <location>
        <begin position="837"/>
        <end position="860"/>
    </location>
</feature>
<accession>A0A9D1M098</accession>
<feature type="transmembrane region" description="Helical" evidence="3">
    <location>
        <begin position="812"/>
        <end position="831"/>
    </location>
</feature>
<dbReference type="Gene3D" id="2.60.420.10">
    <property type="entry name" value="Maltose phosphorylase, domain 3"/>
    <property type="match status" value="1"/>
</dbReference>
<evidence type="ECO:0000259" key="6">
    <source>
        <dbReference type="Pfam" id="PF17167"/>
    </source>
</evidence>
<dbReference type="PANTHER" id="PTHR37469:SF2">
    <property type="entry name" value="CELLOBIONIC ACID PHOSPHORYLASE"/>
    <property type="match status" value="1"/>
</dbReference>
<dbReference type="SUPFAM" id="SSF74650">
    <property type="entry name" value="Galactose mutarotase-like"/>
    <property type="match status" value="2"/>
</dbReference>
<reference evidence="7" key="2">
    <citation type="journal article" date="2021" name="PeerJ">
        <title>Extensive microbial diversity within the chicken gut microbiome revealed by metagenomics and culture.</title>
        <authorList>
            <person name="Gilroy R."/>
            <person name="Ravi A."/>
            <person name="Getino M."/>
            <person name="Pursley I."/>
            <person name="Horton D.L."/>
            <person name="Alikhan N.F."/>
            <person name="Baker D."/>
            <person name="Gharbi K."/>
            <person name="Hall N."/>
            <person name="Watson M."/>
            <person name="Adriaenssens E.M."/>
            <person name="Foster-Nyarko E."/>
            <person name="Jarju S."/>
            <person name="Secka A."/>
            <person name="Antonio M."/>
            <person name="Oren A."/>
            <person name="Chaudhuri R.R."/>
            <person name="La Ragione R."/>
            <person name="Hildebrand F."/>
            <person name="Pallen M.J."/>
        </authorList>
    </citation>
    <scope>NUCLEOTIDE SEQUENCE</scope>
    <source>
        <strain evidence="7">CHK195-15760</strain>
    </source>
</reference>
<evidence type="ECO:0000313" key="7">
    <source>
        <dbReference type="EMBL" id="HIU51237.1"/>
    </source>
</evidence>
<dbReference type="Gene3D" id="2.70.98.40">
    <property type="entry name" value="Glycoside hydrolase, family 65, N-terminal domain"/>
    <property type="match status" value="2"/>
</dbReference>
<keyword evidence="2" id="KW-0808">Transferase</keyword>
<comment type="caution">
    <text evidence="7">The sequence shown here is derived from an EMBL/GenBank/DDBJ whole genome shotgun (WGS) entry which is preliminary data.</text>
</comment>
<dbReference type="Proteomes" id="UP000824093">
    <property type="component" value="Unassembled WGS sequence"/>
</dbReference>
<keyword evidence="1" id="KW-0328">Glycosyltransferase</keyword>
<keyword evidence="3" id="KW-0812">Transmembrane</keyword>
<reference evidence="7" key="1">
    <citation type="submission" date="2020-10" db="EMBL/GenBank/DDBJ databases">
        <authorList>
            <person name="Gilroy R."/>
        </authorList>
    </citation>
    <scope>NUCLEOTIDE SEQUENCE</scope>
    <source>
        <strain evidence="7">CHK195-15760</strain>
    </source>
</reference>
<feature type="transmembrane region" description="Helical" evidence="3">
    <location>
        <begin position="942"/>
        <end position="960"/>
    </location>
</feature>
<dbReference type="GO" id="GO:0030246">
    <property type="term" value="F:carbohydrate binding"/>
    <property type="evidence" value="ECO:0007669"/>
    <property type="project" value="InterPro"/>
</dbReference>
<protein>
    <submittedName>
        <fullName evidence="7">Uncharacterized protein</fullName>
    </submittedName>
</protein>
<sequence length="2724" mass="317551">MFGTWNVKGTALDKQQLENYLEKLASDNVLKSRSDKESYPIPRMIENFNFITKVYYLLNTHLKLGIHIHPAGEWILDNYYIIEETVKSLQHELTLKKYKNFLGLENGPYKGVARIYFLAVQMCAYTDSQINSENLTYMLQAYQNKKYLNMDEIWNIGLFIQIALIENIAEICEKIYSSQMQKYKVENIIERIIEGKENQEFKLDKNYKTQKFGFGEMKYPFIEYMSYRLKKEGKKAYGYLDALEEQVNKIGTTVSDVIQKEHFDIALRRVSMGNSIRSLKEMNRINFLEIFEKINGVEEILKKDPANVYEFMDYKTKEYYRNQIKETAKKSKISEMYIAKKVIDLAEKAKEDREEKVFETSPNNTGKEKKAHIGYYLIDEGKETLYQVLGVKKHIIKQNTKVKWYISCIYIISFFISLFSGIYTYEKTNGIFAILMFLFTFIPVSEIILQIVQQILNKTIKPKLIPKMDFYNGIEKENATMVVIPTIINSKEKLQDLFGKLEVYYLANQTENLYFTLLGDCTSEDQKTVKKDEEIINLGKELAKELNKKYEDRFFPKFHFLYRTRKWNEGEGSYLGWERKRGLLNQFNRYILEKEPSDFIVNTIEDYGEEIPKIKYVITLDADTDLVLNSAFELVGAMAHILNKPVLDKEKNIVVEGHALIQPKVGIDLITSRKTLFTKIFAGSGGTDLYTNAISDVYQDNFGEGIFTGKGIYDISVFEQVLKNEIPENTVLSHDLLEGCYLRCGLASDILLMDGYPCKYNSFMSRLHRWIRGDWQISKWVKNKIIDKNGNKKKNPLNLLSKYKILDNLRRSMLEISCVLLFLFSFFLETIDSISTFPFFLISFVAITIPMILEIINRVVHKKDGEKLQKMFSPVMNGYHGDWTRMILNFAFFPYKAWVSLDAIVKTIYRKTVSKKHLLEWTTAEEAEKNAKTDVWSYYKSMWFSILFSIFILLFALMSFPTLGKIVITIFSLLWILSPYLAYKISKEKKQIEKIEMLTEEERNYLLEIGKKTWNYFKENLNEKTNYLPPDNYQENRKEKWVYRTSSTNIGLGLLAAVSSYDLGFETLEDTIQLISNMLNTIESLSKWNGHLYNWYEIKTLEPLVPRYISTVDSGNFIGYLYVLKKFLEEHKEKNLEQISFMIEKIDHLIKQTDFSVLYHKEKRIFSIGFNVEENKLTDSYYDLLASEARQASLIAISKKDVPVKHWNNLSRTLTTLGKYQGLISWSGTAFEYLMPNINIPKYPGSLLDESCHFMVMSQMQYSESLKIPWGISESAFNLKDLNGNYQYKAFGIPWLGLKRGLADEVVVSSYGSVLAITDYPKEVLENIKRLEQEGIMGRYGMYEAIDYTSNRLKYGETKAVVKTFMAHHQGLILLSLNNLFQKNILQKRFMKNPEIRSMEILLQERMPENVIITKEKKEKPEKLIYKDSQSYFEKVYTKIDEHSDQSCVIANENYTIVCNQKGESYSKYKNYYINRYKETADLDQGIFFYIKDVQSKRIWTSNHMSYLPKPDQYKVYFSSDSIKIDRMDGDLETRTKITVASNEPVEIRNLEIENHGNNEALLEITGYFEPVLSTQAQDVSHMAFNNLFLRYHREEETNSIIIERRPREESGENLFLGVNLYTENETIGELEYEIDREKFYGRSNLGLPQKVEHSNTFSKSMGLVTEPAVAMKRTVRIKPNDKISFQLILVAGNKEEEIIPLIQKYSSEEKIKKTFELVKAKSIEEARYLELSGKEIEASQEILSYLIKQNPMKKLYISSYAKRKYKQEELWKFGISGDDPILLVKIRDANDIYVIEELLKIYEYLKIKNIEIELVILNQEKYSYEQYVKEAIENAILNRHLSYLKNRKAGIFVLNEYELSKEDKEILEYRSNLKIDAHWGNLKSQLEQMQENYKNSIKNIGNIEAKQIVLEEEMIRGNELDQIQTSKPIQYYNEYGAFFNEGKEYVIKVNEDSKLPTVWSHILANKHFGTVLTEGMGGYTWSDNSRLNRISAWNNNPCFDIPSEIIYLKDLENGKAWSLGSRPMPDKSDYYITYGFGYAKYEHTSLGIIQQAEIFVPREEKIKINKVTLKNTLPKKKKLKIFYYVKAVLGEDELKTNGNIQVKKENNIVYAQNLYTDDPKQRKVYITCSEEIHSYTGNKKFFLGNSGLQNPVGIHKVSLDCEDGLGQDSCIAIEFEMELEPYERKEFSICLGEEENLLDMKNIAYQYSNLSNCKQELLNVKKYWQDRISRVQVETPLESFHILLNGWLIYQIIVSRLYGRTGYYQSGGAIGYRDQLQDTLGLKYMDPTFMKEQIIEQSKHQFIEGDVEHWWHPETKRGIRTKFSDDLLWLVYLVEEYIKTTGDKQILEIETNYLKGNLLEENQIEKYDLFLETDQKGNIYEHCIKAIERSLKFGENGLPKIGSGDWNDGLSNVGPKGKGESVWLGFFLYKILKDFIPIIKEKGEEERANTYEEIIQNLKKALNKNAWDGRWFKRAFMDDGQILGSIENEECRIDSIAQSWSVISGAGDNDKKYISMESLENHLVDKENGIIKLLDPPFDKGKLKPGYIKSYLPGVRENGGQYTHGAIWAIIAEAMLGFGEKAFEFFKMINPIEHARTKEAAQKYKVEPYVVAADVYGAQNLAGRGGWTWYTGSSSWLYLAGIEYILGLKVKNGFLRIEPCIPKEWEEYKISYQYGKTKYKITIKNPEKKNTGIARLRINGMEREETQVKLMDDGKIYEIEAIL</sequence>
<feature type="domain" description="Glycosyl hydrolase 94 supersandwich" evidence="4">
    <location>
        <begin position="1944"/>
        <end position="2210"/>
    </location>
</feature>
<dbReference type="Pfam" id="PF17167">
    <property type="entry name" value="Glyco_hydro_94"/>
    <property type="match status" value="1"/>
</dbReference>
<feature type="domain" description="Glycosyl hydrolase 94 catalytic" evidence="6">
    <location>
        <begin position="2224"/>
        <end position="2648"/>
    </location>
</feature>
<dbReference type="SUPFAM" id="SSF48208">
    <property type="entry name" value="Six-hairpin glycosidases"/>
    <property type="match status" value="1"/>
</dbReference>
<dbReference type="InterPro" id="IPR019282">
    <property type="entry name" value="Glycoamylase-like_cons_dom"/>
</dbReference>
<dbReference type="InterPro" id="IPR052047">
    <property type="entry name" value="GH94_Enzymes"/>
</dbReference>
<name>A0A9D1M098_9FIRM</name>
<evidence type="ECO:0000256" key="3">
    <source>
        <dbReference type="SAM" id="Phobius"/>
    </source>
</evidence>
<feature type="domain" description="Glycosyl hydrolase 94 supersandwich" evidence="4">
    <location>
        <begin position="1432"/>
        <end position="1708"/>
    </location>
</feature>
<dbReference type="GO" id="GO:0016757">
    <property type="term" value="F:glycosyltransferase activity"/>
    <property type="evidence" value="ECO:0007669"/>
    <property type="project" value="UniProtKB-KW"/>
</dbReference>
<dbReference type="PANTHER" id="PTHR37469">
    <property type="entry name" value="CELLOBIONIC ACID PHOSPHORYLASE-RELATED"/>
    <property type="match status" value="1"/>
</dbReference>
<evidence type="ECO:0000256" key="2">
    <source>
        <dbReference type="ARBA" id="ARBA00022679"/>
    </source>
</evidence>
<dbReference type="Pfam" id="PF06165">
    <property type="entry name" value="GH94_b-supersand"/>
    <property type="match status" value="2"/>
</dbReference>
<dbReference type="EMBL" id="DVNH01000010">
    <property type="protein sequence ID" value="HIU51237.1"/>
    <property type="molecule type" value="Genomic_DNA"/>
</dbReference>
<gene>
    <name evidence="7" type="ORF">IAB70_01215</name>
</gene>
<evidence type="ECO:0000313" key="8">
    <source>
        <dbReference type="Proteomes" id="UP000824093"/>
    </source>
</evidence>
<evidence type="ECO:0000259" key="5">
    <source>
        <dbReference type="Pfam" id="PF10091"/>
    </source>
</evidence>
<feature type="transmembrane region" description="Helical" evidence="3">
    <location>
        <begin position="402"/>
        <end position="425"/>
    </location>
</feature>
<feature type="transmembrane region" description="Helical" evidence="3">
    <location>
        <begin position="431"/>
        <end position="452"/>
    </location>
</feature>
<dbReference type="InterPro" id="IPR011013">
    <property type="entry name" value="Gal_mutarotase_sf_dom"/>
</dbReference>
<dbReference type="InterPro" id="IPR008928">
    <property type="entry name" value="6-hairpin_glycosidase_sf"/>
</dbReference>
<evidence type="ECO:0000256" key="1">
    <source>
        <dbReference type="ARBA" id="ARBA00022676"/>
    </source>
</evidence>
<dbReference type="InterPro" id="IPR012341">
    <property type="entry name" value="6hp_glycosidase-like_sf"/>
</dbReference>
<dbReference type="InterPro" id="IPR037018">
    <property type="entry name" value="GH65_N"/>
</dbReference>
<dbReference type="Pfam" id="PF10091">
    <property type="entry name" value="Glycoamylase"/>
    <property type="match status" value="1"/>
</dbReference>
<proteinExistence type="predicted"/>
<keyword evidence="3" id="KW-0472">Membrane</keyword>
<keyword evidence="3" id="KW-1133">Transmembrane helix</keyword>
<dbReference type="Gene3D" id="1.50.10.10">
    <property type="match status" value="1"/>
</dbReference>
<dbReference type="SMART" id="SM01068">
    <property type="entry name" value="CBM_X"/>
    <property type="match status" value="1"/>
</dbReference>